<dbReference type="GO" id="GO:0005886">
    <property type="term" value="C:plasma membrane"/>
    <property type="evidence" value="ECO:0007669"/>
    <property type="project" value="UniProtKB-SubCell"/>
</dbReference>
<dbReference type="PANTHER" id="PTHR30193:SF41">
    <property type="entry name" value="DIACETYLCHITOBIOSE UPTAKE SYSTEM PERMEASE PROTEIN NGCF"/>
    <property type="match status" value="1"/>
</dbReference>
<comment type="caution">
    <text evidence="9">The sequence shown here is derived from an EMBL/GenBank/DDBJ whole genome shotgun (WGS) entry which is preliminary data.</text>
</comment>
<dbReference type="InterPro" id="IPR035906">
    <property type="entry name" value="MetI-like_sf"/>
</dbReference>
<sequence length="339" mass="38358">MATFDVQSNVPTARRRAFWQRSEATRTAYLYLLPAFLVMGVITFYPLLYQVYMSFTDFGLKNLRVNSAAPNFVGLNNYIRLLTNDVNIPGFNFWSTLAFNLWWALSNVVIHVILGVLIAVLLNTEGLWGKQVYRAIYVLPVVIPALIIATVWKNLWDADYGPINGMLTTISHWFGSTGEVHIRWLDSFDLPIPWIPLPLSYYAMLITNIWLGWPLNAVVATGALQSIPKELYEAAEIDGASSTQQFFNITVPMLRPALLPYAIFGFITTFNLFHLSYFLSGGGPDHRTELLVTWAYRLVNEQKVYGIASAFAVYEFFILLVLTLITNRLAKVTSGYADI</sequence>
<dbReference type="InterPro" id="IPR051393">
    <property type="entry name" value="ABC_transporter_permease"/>
</dbReference>
<feature type="transmembrane region" description="Helical" evidence="7">
    <location>
        <begin position="101"/>
        <end position="122"/>
    </location>
</feature>
<gene>
    <name evidence="9" type="ORF">SE17_11330</name>
</gene>
<dbReference type="PATRIC" id="fig|186479.3.peg.6858"/>
<evidence type="ECO:0000313" key="9">
    <source>
        <dbReference type="EMBL" id="KPV53141.1"/>
    </source>
</evidence>
<dbReference type="Pfam" id="PF00528">
    <property type="entry name" value="BPD_transp_1"/>
    <property type="match status" value="1"/>
</dbReference>
<evidence type="ECO:0000256" key="7">
    <source>
        <dbReference type="RuleBase" id="RU363032"/>
    </source>
</evidence>
<dbReference type="PANTHER" id="PTHR30193">
    <property type="entry name" value="ABC TRANSPORTER PERMEASE PROTEIN"/>
    <property type="match status" value="1"/>
</dbReference>
<protein>
    <submittedName>
        <fullName evidence="9">ABC transporter permease</fullName>
    </submittedName>
</protein>
<dbReference type="EMBL" id="LJCR01000329">
    <property type="protein sequence ID" value="KPV53141.1"/>
    <property type="molecule type" value="Genomic_DNA"/>
</dbReference>
<proteinExistence type="inferred from homology"/>
<name>A0A0N8PSM5_9CHLR</name>
<feature type="transmembrane region" description="Helical" evidence="7">
    <location>
        <begin position="199"/>
        <end position="219"/>
    </location>
</feature>
<feature type="transmembrane region" description="Helical" evidence="7">
    <location>
        <begin position="134"/>
        <end position="152"/>
    </location>
</feature>
<keyword evidence="6 7" id="KW-0472">Membrane</keyword>
<keyword evidence="3" id="KW-1003">Cell membrane</keyword>
<organism evidence="9 10">
    <name type="scientific">Kouleothrix aurantiaca</name>
    <dbReference type="NCBI Taxonomy" id="186479"/>
    <lineage>
        <taxon>Bacteria</taxon>
        <taxon>Bacillati</taxon>
        <taxon>Chloroflexota</taxon>
        <taxon>Chloroflexia</taxon>
        <taxon>Chloroflexales</taxon>
        <taxon>Roseiflexineae</taxon>
        <taxon>Roseiflexaceae</taxon>
        <taxon>Kouleothrix</taxon>
    </lineage>
</organism>
<keyword evidence="2 7" id="KW-0813">Transport</keyword>
<dbReference type="GO" id="GO:0055085">
    <property type="term" value="P:transmembrane transport"/>
    <property type="evidence" value="ECO:0007669"/>
    <property type="project" value="InterPro"/>
</dbReference>
<evidence type="ECO:0000256" key="6">
    <source>
        <dbReference type="ARBA" id="ARBA00023136"/>
    </source>
</evidence>
<reference evidence="9 10" key="1">
    <citation type="submission" date="2015-09" db="EMBL/GenBank/DDBJ databases">
        <title>Draft genome sequence of Kouleothrix aurantiaca JCM 19913.</title>
        <authorList>
            <person name="Hemp J."/>
        </authorList>
    </citation>
    <scope>NUCLEOTIDE SEQUENCE [LARGE SCALE GENOMIC DNA]</scope>
    <source>
        <strain evidence="9 10">COM-B</strain>
    </source>
</reference>
<dbReference type="AlphaFoldDB" id="A0A0N8PSM5"/>
<accession>A0A0N8PSM5</accession>
<evidence type="ECO:0000259" key="8">
    <source>
        <dbReference type="PROSITE" id="PS50928"/>
    </source>
</evidence>
<keyword evidence="5 7" id="KW-1133">Transmembrane helix</keyword>
<evidence type="ECO:0000256" key="5">
    <source>
        <dbReference type="ARBA" id="ARBA00022989"/>
    </source>
</evidence>
<evidence type="ECO:0000313" key="10">
    <source>
        <dbReference type="Proteomes" id="UP000050509"/>
    </source>
</evidence>
<evidence type="ECO:0000256" key="2">
    <source>
        <dbReference type="ARBA" id="ARBA00022448"/>
    </source>
</evidence>
<evidence type="ECO:0000256" key="1">
    <source>
        <dbReference type="ARBA" id="ARBA00004651"/>
    </source>
</evidence>
<comment type="subcellular location">
    <subcellularLocation>
        <location evidence="1 7">Cell membrane</location>
        <topology evidence="1 7">Multi-pass membrane protein</topology>
    </subcellularLocation>
</comment>
<feature type="transmembrane region" description="Helical" evidence="7">
    <location>
        <begin position="28"/>
        <end position="48"/>
    </location>
</feature>
<dbReference type="InterPro" id="IPR000515">
    <property type="entry name" value="MetI-like"/>
</dbReference>
<evidence type="ECO:0000256" key="4">
    <source>
        <dbReference type="ARBA" id="ARBA00022692"/>
    </source>
</evidence>
<feature type="transmembrane region" description="Helical" evidence="7">
    <location>
        <begin position="258"/>
        <end position="279"/>
    </location>
</feature>
<keyword evidence="4 7" id="KW-0812">Transmembrane</keyword>
<evidence type="ECO:0000256" key="3">
    <source>
        <dbReference type="ARBA" id="ARBA00022475"/>
    </source>
</evidence>
<feature type="domain" description="ABC transmembrane type-1" evidence="8">
    <location>
        <begin position="97"/>
        <end position="326"/>
    </location>
</feature>
<dbReference type="SUPFAM" id="SSF161098">
    <property type="entry name" value="MetI-like"/>
    <property type="match status" value="1"/>
</dbReference>
<dbReference type="Gene3D" id="1.10.3720.10">
    <property type="entry name" value="MetI-like"/>
    <property type="match status" value="1"/>
</dbReference>
<dbReference type="Proteomes" id="UP000050509">
    <property type="component" value="Unassembled WGS sequence"/>
</dbReference>
<keyword evidence="10" id="KW-1185">Reference proteome</keyword>
<comment type="similarity">
    <text evidence="7">Belongs to the binding-protein-dependent transport system permease family.</text>
</comment>
<dbReference type="PROSITE" id="PS50928">
    <property type="entry name" value="ABC_TM1"/>
    <property type="match status" value="1"/>
</dbReference>
<dbReference type="CDD" id="cd06261">
    <property type="entry name" value="TM_PBP2"/>
    <property type="match status" value="1"/>
</dbReference>
<feature type="transmembrane region" description="Helical" evidence="7">
    <location>
        <begin position="304"/>
        <end position="325"/>
    </location>
</feature>